<keyword evidence="2" id="KW-1185">Reference proteome</keyword>
<sequence>MQEIILAGSRSVSRGISSSKKSTSFLKQRYVINFCIKLSKTGVETFEILRKVYNDETMKLCQTFMWRKRFREVLESVDDGHSGHLSIPQTDNSVQKVRQVLGKDRLLNVSMFAEECEYPPQKNPFIAF</sequence>
<evidence type="ECO:0000313" key="2">
    <source>
        <dbReference type="Proteomes" id="UP000887116"/>
    </source>
</evidence>
<protein>
    <recommendedName>
        <fullName evidence="3">Mos1 transposase HTH domain-containing protein</fullName>
    </recommendedName>
</protein>
<gene>
    <name evidence="1" type="ORF">TNCT_388331</name>
</gene>
<dbReference type="AlphaFoldDB" id="A0A8X6F5P8"/>
<dbReference type="EMBL" id="BMAO01000955">
    <property type="protein sequence ID" value="GFQ70274.1"/>
    <property type="molecule type" value="Genomic_DNA"/>
</dbReference>
<dbReference type="PANTHER" id="PTHR46060">
    <property type="entry name" value="MARINER MOS1 TRANSPOSASE-LIKE PROTEIN"/>
    <property type="match status" value="1"/>
</dbReference>
<comment type="caution">
    <text evidence="1">The sequence shown here is derived from an EMBL/GenBank/DDBJ whole genome shotgun (WGS) entry which is preliminary data.</text>
</comment>
<dbReference type="PANTHER" id="PTHR46060:SF1">
    <property type="entry name" value="MARINER MOS1 TRANSPOSASE-LIKE PROTEIN"/>
    <property type="match status" value="1"/>
</dbReference>
<proteinExistence type="predicted"/>
<dbReference type="OrthoDB" id="6420373at2759"/>
<evidence type="ECO:0000313" key="1">
    <source>
        <dbReference type="EMBL" id="GFQ70274.1"/>
    </source>
</evidence>
<evidence type="ECO:0008006" key="3">
    <source>
        <dbReference type="Google" id="ProtNLM"/>
    </source>
</evidence>
<dbReference type="InterPro" id="IPR052709">
    <property type="entry name" value="Transposase-MT_Hybrid"/>
</dbReference>
<dbReference type="Gene3D" id="1.10.10.1450">
    <property type="match status" value="1"/>
</dbReference>
<dbReference type="Proteomes" id="UP000887116">
    <property type="component" value="Unassembled WGS sequence"/>
</dbReference>
<reference evidence="1" key="1">
    <citation type="submission" date="2020-07" db="EMBL/GenBank/DDBJ databases">
        <title>Multicomponent nature underlies the extraordinary mechanical properties of spider dragline silk.</title>
        <authorList>
            <person name="Kono N."/>
            <person name="Nakamura H."/>
            <person name="Mori M."/>
            <person name="Yoshida Y."/>
            <person name="Ohtoshi R."/>
            <person name="Malay A.D."/>
            <person name="Moran D.A.P."/>
            <person name="Tomita M."/>
            <person name="Numata K."/>
            <person name="Arakawa K."/>
        </authorList>
    </citation>
    <scope>NUCLEOTIDE SEQUENCE</scope>
</reference>
<accession>A0A8X6F5P8</accession>
<name>A0A8X6F5P8_TRICU</name>
<organism evidence="1 2">
    <name type="scientific">Trichonephila clavata</name>
    <name type="common">Joro spider</name>
    <name type="synonym">Nephila clavata</name>
    <dbReference type="NCBI Taxonomy" id="2740835"/>
    <lineage>
        <taxon>Eukaryota</taxon>
        <taxon>Metazoa</taxon>
        <taxon>Ecdysozoa</taxon>
        <taxon>Arthropoda</taxon>
        <taxon>Chelicerata</taxon>
        <taxon>Arachnida</taxon>
        <taxon>Araneae</taxon>
        <taxon>Araneomorphae</taxon>
        <taxon>Entelegynae</taxon>
        <taxon>Araneoidea</taxon>
        <taxon>Nephilidae</taxon>
        <taxon>Trichonephila</taxon>
    </lineage>
</organism>